<dbReference type="RefSeq" id="WP_197661365.1">
    <property type="nucleotide sequence ID" value="NZ_JAEAGR010000009.1"/>
</dbReference>
<feature type="transmembrane region" description="Helical" evidence="7">
    <location>
        <begin position="114"/>
        <end position="134"/>
    </location>
</feature>
<dbReference type="EMBL" id="JAEAGR010000009">
    <property type="protein sequence ID" value="MBH1941139.1"/>
    <property type="molecule type" value="Genomic_DNA"/>
</dbReference>
<keyword evidence="3" id="KW-1003">Cell membrane</keyword>
<comment type="similarity">
    <text evidence="7">Belongs to the binding-protein-dependent transport system permease family.</text>
</comment>
<dbReference type="Proteomes" id="UP000623269">
    <property type="component" value="Unassembled WGS sequence"/>
</dbReference>
<evidence type="ECO:0000256" key="3">
    <source>
        <dbReference type="ARBA" id="ARBA00022475"/>
    </source>
</evidence>
<gene>
    <name evidence="9" type="ORF">I5677_09575</name>
</gene>
<dbReference type="CDD" id="cd06261">
    <property type="entry name" value="TM_PBP2"/>
    <property type="match status" value="1"/>
</dbReference>
<keyword evidence="10" id="KW-1185">Reference proteome</keyword>
<dbReference type="PANTHER" id="PTHR43227">
    <property type="entry name" value="BLL4140 PROTEIN"/>
    <property type="match status" value="1"/>
</dbReference>
<proteinExistence type="inferred from homology"/>
<evidence type="ECO:0000256" key="6">
    <source>
        <dbReference type="ARBA" id="ARBA00023136"/>
    </source>
</evidence>
<comment type="subcellular location">
    <subcellularLocation>
        <location evidence="1 7">Cell membrane</location>
        <topology evidence="1 7">Multi-pass membrane protein</topology>
    </subcellularLocation>
</comment>
<dbReference type="InterPro" id="IPR035906">
    <property type="entry name" value="MetI-like_sf"/>
</dbReference>
<evidence type="ECO:0000256" key="1">
    <source>
        <dbReference type="ARBA" id="ARBA00004651"/>
    </source>
</evidence>
<reference evidence="9" key="1">
    <citation type="submission" date="2020-12" db="EMBL/GenBank/DDBJ databases">
        <title>M. sibirica DSM 26468T genome.</title>
        <authorList>
            <person name="Thieme N."/>
            <person name="Rettenmaier R."/>
            <person name="Zverlov V."/>
            <person name="Liebl W."/>
        </authorList>
    </citation>
    <scope>NUCLEOTIDE SEQUENCE</scope>
    <source>
        <strain evidence="9">DSM 26468</strain>
    </source>
</reference>
<dbReference type="SUPFAM" id="SSF161098">
    <property type="entry name" value="MetI-like"/>
    <property type="match status" value="1"/>
</dbReference>
<feature type="transmembrane region" description="Helical" evidence="7">
    <location>
        <begin position="21"/>
        <end position="41"/>
    </location>
</feature>
<accession>A0A8J7GZ93</accession>
<evidence type="ECO:0000259" key="8">
    <source>
        <dbReference type="PROSITE" id="PS50928"/>
    </source>
</evidence>
<dbReference type="GO" id="GO:0055085">
    <property type="term" value="P:transmembrane transport"/>
    <property type="evidence" value="ECO:0007669"/>
    <property type="project" value="InterPro"/>
</dbReference>
<evidence type="ECO:0000256" key="5">
    <source>
        <dbReference type="ARBA" id="ARBA00022989"/>
    </source>
</evidence>
<evidence type="ECO:0000256" key="4">
    <source>
        <dbReference type="ARBA" id="ARBA00022692"/>
    </source>
</evidence>
<protein>
    <submittedName>
        <fullName evidence="9">Sugar ABC transporter permease</fullName>
    </submittedName>
</protein>
<feature type="transmembrane region" description="Helical" evidence="7">
    <location>
        <begin position="270"/>
        <end position="295"/>
    </location>
</feature>
<evidence type="ECO:0000313" key="10">
    <source>
        <dbReference type="Proteomes" id="UP000623269"/>
    </source>
</evidence>
<feature type="domain" description="ABC transmembrane type-1" evidence="8">
    <location>
        <begin position="81"/>
        <end position="299"/>
    </location>
</feature>
<organism evidence="9 10">
    <name type="scientific">Mobilitalea sibirica</name>
    <dbReference type="NCBI Taxonomy" id="1462919"/>
    <lineage>
        <taxon>Bacteria</taxon>
        <taxon>Bacillati</taxon>
        <taxon>Bacillota</taxon>
        <taxon>Clostridia</taxon>
        <taxon>Lachnospirales</taxon>
        <taxon>Lachnospiraceae</taxon>
        <taxon>Mobilitalea</taxon>
    </lineage>
</organism>
<keyword evidence="6 7" id="KW-0472">Membrane</keyword>
<feature type="transmembrane region" description="Helical" evidence="7">
    <location>
        <begin position="188"/>
        <end position="207"/>
    </location>
</feature>
<name>A0A8J7GZ93_9FIRM</name>
<keyword evidence="4 7" id="KW-0812">Transmembrane</keyword>
<evidence type="ECO:0000256" key="2">
    <source>
        <dbReference type="ARBA" id="ARBA00022448"/>
    </source>
</evidence>
<evidence type="ECO:0000313" key="9">
    <source>
        <dbReference type="EMBL" id="MBH1941139.1"/>
    </source>
</evidence>
<dbReference type="InterPro" id="IPR050809">
    <property type="entry name" value="UgpAE/MalFG_permease"/>
</dbReference>
<dbReference type="InterPro" id="IPR000515">
    <property type="entry name" value="MetI-like"/>
</dbReference>
<dbReference type="Pfam" id="PF00528">
    <property type="entry name" value="BPD_transp_1"/>
    <property type="match status" value="1"/>
</dbReference>
<feature type="transmembrane region" description="Helical" evidence="7">
    <location>
        <begin position="85"/>
        <end position="107"/>
    </location>
</feature>
<comment type="caution">
    <text evidence="9">The sequence shown here is derived from an EMBL/GenBank/DDBJ whole genome shotgun (WGS) entry which is preliminary data.</text>
</comment>
<dbReference type="PANTHER" id="PTHR43227:SF3">
    <property type="entry name" value="BINDING-PROTEIN-DEPENDENT TRANSPORT SYSTEMS INNER MEMBRANE COMPONENT"/>
    <property type="match status" value="1"/>
</dbReference>
<dbReference type="PROSITE" id="PS50928">
    <property type="entry name" value="ABC_TM1"/>
    <property type="match status" value="1"/>
</dbReference>
<dbReference type="Gene3D" id="1.10.3720.10">
    <property type="entry name" value="MetI-like"/>
    <property type="match status" value="1"/>
</dbReference>
<feature type="transmembrane region" description="Helical" evidence="7">
    <location>
        <begin position="228"/>
        <end position="250"/>
    </location>
</feature>
<dbReference type="AlphaFoldDB" id="A0A8J7GZ93"/>
<keyword evidence="2 7" id="KW-0813">Transport</keyword>
<keyword evidence="5 7" id="KW-1133">Transmembrane helix</keyword>
<evidence type="ECO:0000256" key="7">
    <source>
        <dbReference type="RuleBase" id="RU363032"/>
    </source>
</evidence>
<sequence length="303" mass="33975">MKKEKKHKKPKSMAYRNAVTGYLFTLPFIIGFIMFLLVPMFQSLRMAFSDVVFQDGITYDFIGLDNFKYAFTVDPDFYPNMIAELIQMAYSVPSIIIFSFFIAIVLNQQFKGRGLVRAIFFLPVILSSGVLVGLETNNSLMAGLKDVIAETSNLTSITDTVKKMILPEGVTIGPIMYVFDAVDQVYDIAIASGIQIIIFLSGLQTISPSMFEAAKIEGATAWETFWKITFPMISSLILVNVIYSIIDFFLKTDNEVMDLIKQTMVSKVEYGLSSAMAWTYFAVVAVIIGVVSAIISKKVYYYE</sequence>
<dbReference type="GO" id="GO:0005886">
    <property type="term" value="C:plasma membrane"/>
    <property type="evidence" value="ECO:0007669"/>
    <property type="project" value="UniProtKB-SubCell"/>
</dbReference>